<dbReference type="GO" id="GO:0046872">
    <property type="term" value="F:metal ion binding"/>
    <property type="evidence" value="ECO:0007669"/>
    <property type="project" value="UniProtKB-KW"/>
</dbReference>
<keyword evidence="8" id="KW-0479">Metal-binding</keyword>
<dbReference type="GO" id="GO:1990817">
    <property type="term" value="F:poly(A) RNA polymerase activity"/>
    <property type="evidence" value="ECO:0007669"/>
    <property type="project" value="UniProtKB-EC"/>
</dbReference>
<feature type="compositionally biased region" description="Low complexity" evidence="10">
    <location>
        <begin position="1063"/>
        <end position="1079"/>
    </location>
</feature>
<dbReference type="Pfam" id="PF03828">
    <property type="entry name" value="PAP_assoc"/>
    <property type="match status" value="1"/>
</dbReference>
<dbReference type="PANTHER" id="PTHR12271">
    <property type="entry name" value="POLY A POLYMERASE CID PAP -RELATED"/>
    <property type="match status" value="1"/>
</dbReference>
<dbReference type="GO" id="GO:0031123">
    <property type="term" value="P:RNA 3'-end processing"/>
    <property type="evidence" value="ECO:0007669"/>
    <property type="project" value="TreeGrafter"/>
</dbReference>
<evidence type="ECO:0000259" key="11">
    <source>
        <dbReference type="Pfam" id="PF03828"/>
    </source>
</evidence>
<dbReference type="GO" id="GO:0005737">
    <property type="term" value="C:cytoplasm"/>
    <property type="evidence" value="ECO:0007669"/>
    <property type="project" value="UniProtKB-SubCell"/>
</dbReference>
<feature type="domain" description="Poly(A) RNA polymerase mitochondrial-like central palm" evidence="12">
    <location>
        <begin position="318"/>
        <end position="430"/>
    </location>
</feature>
<dbReference type="SUPFAM" id="SSF81631">
    <property type="entry name" value="PAP/OAS1 substrate-binding domain"/>
    <property type="match status" value="1"/>
</dbReference>
<feature type="domain" description="PAP-associated" evidence="11">
    <location>
        <begin position="965"/>
        <end position="1015"/>
    </location>
</feature>
<evidence type="ECO:0000256" key="4">
    <source>
        <dbReference type="ARBA" id="ARBA00008593"/>
    </source>
</evidence>
<dbReference type="InterPro" id="IPR002058">
    <property type="entry name" value="PAP_assoc"/>
</dbReference>
<gene>
    <name evidence="13" type="ORF">CLUP02_15471</name>
</gene>
<evidence type="ECO:0000313" key="14">
    <source>
        <dbReference type="Proteomes" id="UP000830671"/>
    </source>
</evidence>
<feature type="region of interest" description="Disordered" evidence="10">
    <location>
        <begin position="106"/>
        <end position="294"/>
    </location>
</feature>
<dbReference type="EC" id="2.7.7.19" evidence="5"/>
<dbReference type="Gene3D" id="3.30.460.10">
    <property type="entry name" value="Beta Polymerase, domain 2"/>
    <property type="match status" value="1"/>
</dbReference>
<sequence>MYPLSYTSTSLEVPFTPPTYMNEVIANRKLNTSFPITALLLTSVSILQIPNPLHPTVQAMRPGRKPYPSFSSTITMNNSTRNSGMGQFGGSQNNGLEDQLRNMILTNGTPATGQPQVQDAPRTTAHFPGGGTPANGPNDHLQPHGDHPEASAGVNGKPPPSPKVGRKRLNQAQRRQMNAQLSIPIDTRPSPPTEAGRPYTGWPSPSYPHENPRFPSHGRPGKTYHNPDLHHRPHHLAGGMSPRSPRQNGHRNLVNSERYQHDQHPSGQQEHGSPRFPRNNHGQLYSPRGQHHPVRPEELENQASYLESLCNTLVAGAEIERGEIAEKEAFRVKIEQVCQAAVAEYEATQNGLENFPPPSVQLKCFGSLSSGFATKASDMDLGLVSPLSTPQPDESGSAIPRLIEKAFLEIGLGARLLTRTRVPIIKLCQNPPAKLLKDLLEEREKWEKGIVDTDHADAADDDETADTHTKEMTDETIDDPNNPKTGELSPAGPNLNEPRVPAIYQPENQSLSAYYNVAKRTLRRLGGRDVTLSNCRELVEEDYDLLNKVCEAFLKGIHDVPLRSRLSNYLSLSFKTITNVPNYRSLAGVYAQMEGEKIVMLCEREAEIGSIDDTDDATRNLIASWKNLQNQQHFGIEPLTYSKHLQLHLEKLKKLPIAQLLTLEQSQFEAATGYHARTLKILANLRPRGDPNATAAKQLIINRYTAGIWPSTTRKSVQEFIDTTNGPLSLLTVARRHKSLQLALELEKAVDQHLYDPSIENDVREYISILRGPMRKSNVQDPQYDFVIPVTKQNMETIKRMRDLKDPAKMAINQPRDPYRDKLEFPKNGVGVQCDINFAAHLALHNTLLLRCYSHTDPRVRPLVLFVKHWAKVRSVNTPYRGTLSSYGYVLMMLHYLVNVVQPFVCPNLQALGPPPPPPEGLPPKSPALLDESIICRGRFVGFWRDETEILRLAQMSQLNGNRDSVGQLLRGFFEYYAQNGSMSTYPGRGYDWGRDVLSIRSPGGLLSKTEKGWTGAKTVIEYRPNANNTAAVNSPSTDGPPPGLQGQQHMTLKSPIDPPTPTTMTTTSGTITTSTDSSAAASAAAQKNGEVKEVRHRYLFAIEDPFELDHNVARTVTHNGIVAIRDEFRRAWRIIKAAGAGNFGEELLQDVAAVKEEGEKSTYLQLLDEIHGWELFE</sequence>
<reference evidence="13" key="1">
    <citation type="journal article" date="2021" name="Mol. Plant Microbe Interact.">
        <title>Complete Genome Sequence of the Plant-Pathogenic Fungus Colletotrichum lupini.</title>
        <authorList>
            <person name="Baroncelli R."/>
            <person name="Pensec F."/>
            <person name="Da Lio D."/>
            <person name="Boufleur T."/>
            <person name="Vicente I."/>
            <person name="Sarrocco S."/>
            <person name="Picot A."/>
            <person name="Baraldi E."/>
            <person name="Sukno S."/>
            <person name="Thon M."/>
            <person name="Le Floch G."/>
        </authorList>
    </citation>
    <scope>NUCLEOTIDE SEQUENCE</scope>
    <source>
        <strain evidence="13">IMI 504893</strain>
    </source>
</reference>
<evidence type="ECO:0000256" key="10">
    <source>
        <dbReference type="SAM" id="MobiDB-lite"/>
    </source>
</evidence>
<evidence type="ECO:0000256" key="2">
    <source>
        <dbReference type="ARBA" id="ARBA00001946"/>
    </source>
</evidence>
<dbReference type="GeneID" id="73349405"/>
<dbReference type="AlphaFoldDB" id="A0A9Q8T6L2"/>
<comment type="cofactor">
    <cofactor evidence="1">
        <name>Mn(2+)</name>
        <dbReference type="ChEBI" id="CHEBI:29035"/>
    </cofactor>
</comment>
<evidence type="ECO:0000256" key="1">
    <source>
        <dbReference type="ARBA" id="ARBA00001936"/>
    </source>
</evidence>
<keyword evidence="7" id="KW-0808">Transferase</keyword>
<comment type="cofactor">
    <cofactor evidence="2">
        <name>Mg(2+)</name>
        <dbReference type="ChEBI" id="CHEBI:18420"/>
    </cofactor>
</comment>
<keyword evidence="9" id="KW-0460">Magnesium</keyword>
<dbReference type="GO" id="GO:0050265">
    <property type="term" value="F:RNA uridylyltransferase activity"/>
    <property type="evidence" value="ECO:0007669"/>
    <property type="project" value="TreeGrafter"/>
</dbReference>
<feature type="region of interest" description="Disordered" evidence="10">
    <location>
        <begin position="456"/>
        <end position="497"/>
    </location>
</feature>
<protein>
    <recommendedName>
        <fullName evidence="5">polynucleotide adenylyltransferase</fullName>
        <ecNumber evidence="5">2.7.7.19</ecNumber>
    </recommendedName>
</protein>
<evidence type="ECO:0000256" key="5">
    <source>
        <dbReference type="ARBA" id="ARBA00012388"/>
    </source>
</evidence>
<feature type="region of interest" description="Disordered" evidence="10">
    <location>
        <begin position="1029"/>
        <end position="1079"/>
    </location>
</feature>
<keyword evidence="6" id="KW-0963">Cytoplasm</keyword>
<dbReference type="GO" id="GO:0010605">
    <property type="term" value="P:negative regulation of macromolecule metabolic process"/>
    <property type="evidence" value="ECO:0007669"/>
    <property type="project" value="UniProtKB-ARBA"/>
</dbReference>
<name>A0A9Q8T6L2_9PEZI</name>
<evidence type="ECO:0000256" key="9">
    <source>
        <dbReference type="ARBA" id="ARBA00022842"/>
    </source>
</evidence>
<feature type="compositionally biased region" description="Polar residues" evidence="10">
    <location>
        <begin position="106"/>
        <end position="117"/>
    </location>
</feature>
<evidence type="ECO:0000259" key="12">
    <source>
        <dbReference type="Pfam" id="PF22600"/>
    </source>
</evidence>
<evidence type="ECO:0000313" key="13">
    <source>
        <dbReference type="EMBL" id="UQC89940.1"/>
    </source>
</evidence>
<dbReference type="EMBL" id="CP019480">
    <property type="protein sequence ID" value="UQC89940.1"/>
    <property type="molecule type" value="Genomic_DNA"/>
</dbReference>
<dbReference type="Pfam" id="PF22600">
    <property type="entry name" value="MTPAP-like_central"/>
    <property type="match status" value="1"/>
</dbReference>
<evidence type="ECO:0000256" key="3">
    <source>
        <dbReference type="ARBA" id="ARBA00004496"/>
    </source>
</evidence>
<dbReference type="Gene3D" id="1.10.1410.10">
    <property type="match status" value="1"/>
</dbReference>
<proteinExistence type="inferred from homology"/>
<feature type="compositionally biased region" description="Polar residues" evidence="10">
    <location>
        <begin position="1029"/>
        <end position="1038"/>
    </location>
</feature>
<comment type="subcellular location">
    <subcellularLocation>
        <location evidence="3">Cytoplasm</location>
    </subcellularLocation>
</comment>
<evidence type="ECO:0000256" key="7">
    <source>
        <dbReference type="ARBA" id="ARBA00022679"/>
    </source>
</evidence>
<dbReference type="KEGG" id="clup:CLUP02_15471"/>
<organism evidence="13 14">
    <name type="scientific">Colletotrichum lupini</name>
    <dbReference type="NCBI Taxonomy" id="145971"/>
    <lineage>
        <taxon>Eukaryota</taxon>
        <taxon>Fungi</taxon>
        <taxon>Dikarya</taxon>
        <taxon>Ascomycota</taxon>
        <taxon>Pezizomycotina</taxon>
        <taxon>Sordariomycetes</taxon>
        <taxon>Hypocreomycetidae</taxon>
        <taxon>Glomerellales</taxon>
        <taxon>Glomerellaceae</taxon>
        <taxon>Colletotrichum</taxon>
        <taxon>Colletotrichum acutatum species complex</taxon>
    </lineage>
</organism>
<dbReference type="PANTHER" id="PTHR12271:SF40">
    <property type="entry name" value="POLY(A) RNA POLYMERASE GLD2"/>
    <property type="match status" value="1"/>
</dbReference>
<accession>A0A9Q8T6L2</accession>
<dbReference type="RefSeq" id="XP_049151541.1">
    <property type="nucleotide sequence ID" value="XM_049294395.1"/>
</dbReference>
<comment type="similarity">
    <text evidence="4">Belongs to the DNA polymerase type-B-like family.</text>
</comment>
<dbReference type="InterPro" id="IPR043519">
    <property type="entry name" value="NT_sf"/>
</dbReference>
<dbReference type="SUPFAM" id="SSF81301">
    <property type="entry name" value="Nucleotidyltransferase"/>
    <property type="match status" value="2"/>
</dbReference>
<dbReference type="InterPro" id="IPR054708">
    <property type="entry name" value="MTPAP-like_central"/>
</dbReference>
<evidence type="ECO:0000256" key="8">
    <source>
        <dbReference type="ARBA" id="ARBA00022723"/>
    </source>
</evidence>
<keyword evidence="14" id="KW-1185">Reference proteome</keyword>
<dbReference type="Proteomes" id="UP000830671">
    <property type="component" value="Chromosome 8"/>
</dbReference>
<evidence type="ECO:0000256" key="6">
    <source>
        <dbReference type="ARBA" id="ARBA00022490"/>
    </source>
</evidence>
<feature type="compositionally biased region" description="Polar residues" evidence="10">
    <location>
        <begin position="170"/>
        <end position="181"/>
    </location>
</feature>